<sequence length="194" mass="20623">MLDQLGLFNGVLSDTPNGRGSPDAQQTHQGARPGCINAVAGIAAKASRRRVPYFDLLQGSGARRSTAQAPGLDCKGTQHMFSRQKIATVSGLLGSLAVIYVGAAQAYADEPPGDCKSSALGETTCIRKSETVHIDEDGRIVVKQMQDCETTDRPRLVGPDNDLLNTGSTKVGPVVNCSNKAQLPKGFKRPHFDF</sequence>
<name>A0AB39RDM5_9ACTN</name>
<proteinExistence type="predicted"/>
<gene>
    <name evidence="2" type="ORF">AB5J53_22550</name>
</gene>
<accession>A0AB39RDM5</accession>
<evidence type="ECO:0008006" key="3">
    <source>
        <dbReference type="Google" id="ProtNLM"/>
    </source>
</evidence>
<protein>
    <recommendedName>
        <fullName evidence="3">Ricin B lectin domain-containing protein</fullName>
    </recommendedName>
</protein>
<organism evidence="2">
    <name type="scientific">Streptomyces sp. R41</name>
    <dbReference type="NCBI Taxonomy" id="3238632"/>
    <lineage>
        <taxon>Bacteria</taxon>
        <taxon>Bacillati</taxon>
        <taxon>Actinomycetota</taxon>
        <taxon>Actinomycetes</taxon>
        <taxon>Kitasatosporales</taxon>
        <taxon>Streptomycetaceae</taxon>
        <taxon>Streptomyces</taxon>
    </lineage>
</organism>
<dbReference type="RefSeq" id="WP_369247477.1">
    <property type="nucleotide sequence ID" value="NZ_CP163443.1"/>
</dbReference>
<evidence type="ECO:0000313" key="2">
    <source>
        <dbReference type="EMBL" id="XDQ54252.1"/>
    </source>
</evidence>
<reference evidence="2" key="1">
    <citation type="submission" date="2024-07" db="EMBL/GenBank/DDBJ databases">
        <authorList>
            <person name="Yu S.T."/>
        </authorList>
    </citation>
    <scope>NUCLEOTIDE SEQUENCE</scope>
    <source>
        <strain evidence="2">R41</strain>
    </source>
</reference>
<dbReference type="AlphaFoldDB" id="A0AB39RDM5"/>
<dbReference type="EMBL" id="CP163443">
    <property type="protein sequence ID" value="XDQ54252.1"/>
    <property type="molecule type" value="Genomic_DNA"/>
</dbReference>
<feature type="compositionally biased region" description="Polar residues" evidence="1">
    <location>
        <begin position="12"/>
        <end position="29"/>
    </location>
</feature>
<evidence type="ECO:0000256" key="1">
    <source>
        <dbReference type="SAM" id="MobiDB-lite"/>
    </source>
</evidence>
<feature type="region of interest" description="Disordered" evidence="1">
    <location>
        <begin position="12"/>
        <end position="31"/>
    </location>
</feature>